<dbReference type="STRING" id="52689.AKG39_19005"/>
<dbReference type="AlphaFoldDB" id="A0A0L6TX80"/>
<protein>
    <submittedName>
        <fullName evidence="1">Uncharacterized protein</fullName>
    </submittedName>
</protein>
<name>A0A0L6TX80_9FIRM</name>
<evidence type="ECO:0000313" key="2">
    <source>
        <dbReference type="Proteomes" id="UP000036873"/>
    </source>
</evidence>
<sequence>MAVKKFVPVIAKFEKDGKIIPMKILWGYGREFDVDFIFDIRPRSSLKIGGQGTRYLCRIKNKDVYVYYEKPRWFVEGKEH</sequence>
<dbReference type="RefSeq" id="WP_050741983.1">
    <property type="nucleotide sequence ID" value="NZ_LGYO01000079.1"/>
</dbReference>
<dbReference type="Proteomes" id="UP000036873">
    <property type="component" value="Unassembled WGS sequence"/>
</dbReference>
<dbReference type="EMBL" id="LGYO01000079">
    <property type="protein sequence ID" value="KNZ40190.1"/>
    <property type="molecule type" value="Genomic_DNA"/>
</dbReference>
<accession>A0A0L6TX80</accession>
<comment type="caution">
    <text evidence="1">The sequence shown here is derived from an EMBL/GenBank/DDBJ whole genome shotgun (WGS) entry which is preliminary data.</text>
</comment>
<proteinExistence type="predicted"/>
<organism evidence="1 2">
    <name type="scientific">Acetobacterium bakii</name>
    <dbReference type="NCBI Taxonomy" id="52689"/>
    <lineage>
        <taxon>Bacteria</taxon>
        <taxon>Bacillati</taxon>
        <taxon>Bacillota</taxon>
        <taxon>Clostridia</taxon>
        <taxon>Eubacteriales</taxon>
        <taxon>Eubacteriaceae</taxon>
        <taxon>Acetobacterium</taxon>
    </lineage>
</organism>
<keyword evidence="2" id="KW-1185">Reference proteome</keyword>
<reference evidence="2" key="1">
    <citation type="submission" date="2015-07" db="EMBL/GenBank/DDBJ databases">
        <title>Draft genome sequence of Acetobacterium bakii DSM 8293, a potential psychrophilic chemical producer through syngas fermentation.</title>
        <authorList>
            <person name="Song Y."/>
            <person name="Hwang S."/>
            <person name="Cho B.-K."/>
        </authorList>
    </citation>
    <scope>NUCLEOTIDE SEQUENCE [LARGE SCALE GENOMIC DNA]</scope>
    <source>
        <strain evidence="2">DSM 8239</strain>
    </source>
</reference>
<gene>
    <name evidence="1" type="ORF">AKG39_19005</name>
</gene>
<dbReference type="OrthoDB" id="1683857at2"/>
<evidence type="ECO:0000313" key="1">
    <source>
        <dbReference type="EMBL" id="KNZ40190.1"/>
    </source>
</evidence>